<organism evidence="8 9">
    <name type="scientific">Candidatus Gottesmanbacteria bacterium RIFCSPLOWO2_01_FULL_43_11b</name>
    <dbReference type="NCBI Taxonomy" id="1798392"/>
    <lineage>
        <taxon>Bacteria</taxon>
        <taxon>Candidatus Gottesmaniibacteriota</taxon>
    </lineage>
</organism>
<dbReference type="HAMAP" id="MF_02065">
    <property type="entry name" value="MltG"/>
    <property type="match status" value="1"/>
</dbReference>
<keyword evidence="4 7" id="KW-0472">Membrane</keyword>
<name>A0A1F6AIZ6_9BACT</name>
<dbReference type="GO" id="GO:0008932">
    <property type="term" value="F:lytic endotransglycosylase activity"/>
    <property type="evidence" value="ECO:0007669"/>
    <property type="project" value="UniProtKB-UniRule"/>
</dbReference>
<reference evidence="8 9" key="1">
    <citation type="journal article" date="2016" name="Nat. Commun.">
        <title>Thousands of microbial genomes shed light on interconnected biogeochemical processes in an aquifer system.</title>
        <authorList>
            <person name="Anantharaman K."/>
            <person name="Brown C.T."/>
            <person name="Hug L.A."/>
            <person name="Sharon I."/>
            <person name="Castelle C.J."/>
            <person name="Probst A.J."/>
            <person name="Thomas B.C."/>
            <person name="Singh A."/>
            <person name="Wilkins M.J."/>
            <person name="Karaoz U."/>
            <person name="Brodie E.L."/>
            <person name="Williams K.H."/>
            <person name="Hubbard S.S."/>
            <person name="Banfield J.F."/>
        </authorList>
    </citation>
    <scope>NUCLEOTIDE SEQUENCE [LARGE SCALE GENOMIC DNA]</scope>
</reference>
<dbReference type="GO" id="GO:0071555">
    <property type="term" value="P:cell wall organization"/>
    <property type="evidence" value="ECO:0007669"/>
    <property type="project" value="UniProtKB-KW"/>
</dbReference>
<gene>
    <name evidence="7" type="primary">mltG</name>
    <name evidence="8" type="ORF">A3A79_04535</name>
</gene>
<evidence type="ECO:0000256" key="1">
    <source>
        <dbReference type="ARBA" id="ARBA00022475"/>
    </source>
</evidence>
<proteinExistence type="inferred from homology"/>
<dbReference type="GO" id="GO:0005886">
    <property type="term" value="C:plasma membrane"/>
    <property type="evidence" value="ECO:0007669"/>
    <property type="project" value="UniProtKB-UniRule"/>
</dbReference>
<dbReference type="InterPro" id="IPR003770">
    <property type="entry name" value="MLTG-like"/>
</dbReference>
<evidence type="ECO:0000313" key="8">
    <source>
        <dbReference type="EMBL" id="OGG24423.1"/>
    </source>
</evidence>
<comment type="similarity">
    <text evidence="7">Belongs to the transglycosylase MltG family.</text>
</comment>
<sequence length="319" mass="35980">MKLAVIIGIFLGFVGASVWLLSPVSRQSQPGVFAVPEKVEDFDVVQKLEEGKFIRNAPAFRLLLGVFASGKPIDPGGYRLDPAMNAWQVLQKVTADPELLWVTVSGCRRKEEIADLIDQTIGWTDDTLNKWVDAYRDLGDEYVEGVYYPDTYLIPKDATGTDVANMFINRFNEEFSPLADIFIRQNIKWTTGLKIASLIAREAAGESDMNLISGIIWNRLDRGMKLEVDATMQYTKGRREDGSWWGGIDLAEKRNDSLYNTYLHTGLPPTPICSPGIDAITAVLEPEETDCFYYLHDRNKQIHCAETYGEHKANIQEYL</sequence>
<evidence type="ECO:0000256" key="7">
    <source>
        <dbReference type="HAMAP-Rule" id="MF_02065"/>
    </source>
</evidence>
<dbReference type="AlphaFoldDB" id="A0A1F6AIZ6"/>
<protein>
    <recommendedName>
        <fullName evidence="7">Endolytic murein transglycosylase</fullName>
        <ecNumber evidence="7">4.2.2.29</ecNumber>
    </recommendedName>
    <alternativeName>
        <fullName evidence="7">Peptidoglycan lytic transglycosylase</fullName>
    </alternativeName>
    <alternativeName>
        <fullName evidence="7">Peptidoglycan polymerization terminase</fullName>
    </alternativeName>
</protein>
<dbReference type="GO" id="GO:0009252">
    <property type="term" value="P:peptidoglycan biosynthetic process"/>
    <property type="evidence" value="ECO:0007669"/>
    <property type="project" value="UniProtKB-UniRule"/>
</dbReference>
<dbReference type="EMBL" id="MFJV01000001">
    <property type="protein sequence ID" value="OGG24423.1"/>
    <property type="molecule type" value="Genomic_DNA"/>
</dbReference>
<keyword evidence="5 7" id="KW-0456">Lyase</keyword>
<evidence type="ECO:0000256" key="4">
    <source>
        <dbReference type="ARBA" id="ARBA00023136"/>
    </source>
</evidence>
<accession>A0A1F6AIZ6</accession>
<comment type="caution">
    <text evidence="8">The sequence shown here is derived from an EMBL/GenBank/DDBJ whole genome shotgun (WGS) entry which is preliminary data.</text>
</comment>
<keyword evidence="1 7" id="KW-1003">Cell membrane</keyword>
<dbReference type="Proteomes" id="UP000178759">
    <property type="component" value="Unassembled WGS sequence"/>
</dbReference>
<comment type="catalytic activity">
    <reaction evidence="7">
        <text>a peptidoglycan chain = a peptidoglycan chain with N-acetyl-1,6-anhydromuramyl-[peptide] at the reducing end + a peptidoglycan chain with N-acetylglucosamine at the non-reducing end.</text>
        <dbReference type="EC" id="4.2.2.29"/>
    </reaction>
</comment>
<dbReference type="PANTHER" id="PTHR30518:SF2">
    <property type="entry name" value="ENDOLYTIC MUREIN TRANSGLYCOSYLASE"/>
    <property type="match status" value="1"/>
</dbReference>
<keyword evidence="6 7" id="KW-0961">Cell wall biogenesis/degradation</keyword>
<evidence type="ECO:0000256" key="5">
    <source>
        <dbReference type="ARBA" id="ARBA00023239"/>
    </source>
</evidence>
<evidence type="ECO:0000256" key="3">
    <source>
        <dbReference type="ARBA" id="ARBA00022989"/>
    </source>
</evidence>
<dbReference type="NCBIfam" id="TIGR00247">
    <property type="entry name" value="endolytic transglycosylase MltG"/>
    <property type="match status" value="1"/>
</dbReference>
<dbReference type="STRING" id="1798392.A3A79_04535"/>
<keyword evidence="2 7" id="KW-0812">Transmembrane</keyword>
<dbReference type="EC" id="4.2.2.29" evidence="7"/>
<dbReference type="Pfam" id="PF02618">
    <property type="entry name" value="YceG"/>
    <property type="match status" value="1"/>
</dbReference>
<dbReference type="Gene3D" id="3.30.1490.480">
    <property type="entry name" value="Endolytic murein transglycosylase"/>
    <property type="match status" value="1"/>
</dbReference>
<evidence type="ECO:0000256" key="6">
    <source>
        <dbReference type="ARBA" id="ARBA00023316"/>
    </source>
</evidence>
<dbReference type="PANTHER" id="PTHR30518">
    <property type="entry name" value="ENDOLYTIC MUREIN TRANSGLYCOSYLASE"/>
    <property type="match status" value="1"/>
</dbReference>
<keyword evidence="3 7" id="KW-1133">Transmembrane helix</keyword>
<feature type="site" description="Important for catalytic activity" evidence="7">
    <location>
        <position position="202"/>
    </location>
</feature>
<comment type="function">
    <text evidence="7">Functions as a peptidoglycan terminase that cleaves nascent peptidoglycan strands endolytically to terminate their elongation.</text>
</comment>
<evidence type="ECO:0000313" key="9">
    <source>
        <dbReference type="Proteomes" id="UP000178759"/>
    </source>
</evidence>
<evidence type="ECO:0000256" key="2">
    <source>
        <dbReference type="ARBA" id="ARBA00022692"/>
    </source>
</evidence>